<evidence type="ECO:0000313" key="3">
    <source>
        <dbReference type="Proteomes" id="UP000594800"/>
    </source>
</evidence>
<organism evidence="2 3">
    <name type="scientific">Pontivivens ytuae</name>
    <dbReference type="NCBI Taxonomy" id="2789856"/>
    <lineage>
        <taxon>Bacteria</taxon>
        <taxon>Pseudomonadati</taxon>
        <taxon>Pseudomonadota</taxon>
        <taxon>Alphaproteobacteria</taxon>
        <taxon>Rhodobacterales</taxon>
        <taxon>Paracoccaceae</taxon>
        <taxon>Pontivivens</taxon>
    </lineage>
</organism>
<dbReference type="GO" id="GO:0016740">
    <property type="term" value="F:transferase activity"/>
    <property type="evidence" value="ECO:0007669"/>
    <property type="project" value="UniProtKB-KW"/>
</dbReference>
<keyword evidence="3" id="KW-1185">Reference proteome</keyword>
<dbReference type="Gene3D" id="3.40.50.300">
    <property type="entry name" value="P-loop containing nucleotide triphosphate hydrolases"/>
    <property type="match status" value="1"/>
</dbReference>
<dbReference type="RefSeq" id="WP_196104360.1">
    <property type="nucleotide sequence ID" value="NZ_CP064942.1"/>
</dbReference>
<dbReference type="InterPro" id="IPR015124">
    <property type="entry name" value="Stf0"/>
</dbReference>
<proteinExistence type="predicted"/>
<dbReference type="SUPFAM" id="SSF52540">
    <property type="entry name" value="P-loop containing nucleoside triphosphate hydrolases"/>
    <property type="match status" value="1"/>
</dbReference>
<dbReference type="InterPro" id="IPR024628">
    <property type="entry name" value="Sulfotransferase_Stf0_dom"/>
</dbReference>
<evidence type="ECO:0000313" key="2">
    <source>
        <dbReference type="EMBL" id="QPH55161.1"/>
    </source>
</evidence>
<keyword evidence="2" id="KW-0808">Transferase</keyword>
<evidence type="ECO:0000259" key="1">
    <source>
        <dbReference type="Pfam" id="PF09037"/>
    </source>
</evidence>
<reference evidence="2 3" key="1">
    <citation type="submission" date="2020-11" db="EMBL/GenBank/DDBJ databases">
        <title>Description of Pontivivens ytuae sp. nov. isolated from deep sea sediment of Mariana Trench.</title>
        <authorList>
            <person name="Wang Z."/>
            <person name="Sun Q.-L."/>
            <person name="Xu X.-D."/>
            <person name="Tang Y.-Z."/>
            <person name="Zhang J."/>
        </authorList>
    </citation>
    <scope>NUCLEOTIDE SEQUENCE [LARGE SCALE GENOMIC DNA]</scope>
    <source>
        <strain evidence="2 3">MT2928</strain>
    </source>
</reference>
<accession>A0A7S9QEG0</accession>
<dbReference type="InterPro" id="IPR027417">
    <property type="entry name" value="P-loop_NTPase"/>
</dbReference>
<dbReference type="EMBL" id="CP064942">
    <property type="protein sequence ID" value="QPH55161.1"/>
    <property type="molecule type" value="Genomic_DNA"/>
</dbReference>
<feature type="domain" description="Sulphotransferase Stf0" evidence="1">
    <location>
        <begin position="9"/>
        <end position="251"/>
    </location>
</feature>
<name>A0A7S9QEG0_9RHOB</name>
<dbReference type="Pfam" id="PF09037">
    <property type="entry name" value="Sulphotransf"/>
    <property type="match status" value="1"/>
</dbReference>
<dbReference type="KEGG" id="poz:I0K15_05295"/>
<gene>
    <name evidence="2" type="ORF">I0K15_05295</name>
</gene>
<sequence>MTSEAGFDAYIICTAPRSGSTLLCRLLAATGVAGQPGSHFHRPSLEGWLSAYDLQAADFASERAAAQAALDAGRRRGTGPNGVFGLRMQGGSFDFFRAQLEILHPGLPSDVARIEAAFGRTLFVHLSRADKLAQAISRTRAEQTGLWHRHADGSELERLAPPQEPHYDAETIARHIAELTALEADWAQWFERERISPVHIDYDALAADPRGVLAGLLGALRLDPAAAGVEVPTARLADEVNADWAERFRRDAARAG</sequence>
<dbReference type="PIRSF" id="PIRSF021497">
    <property type="entry name" value="Sulphotransferase_Stf0"/>
    <property type="match status" value="1"/>
</dbReference>
<dbReference type="Proteomes" id="UP000594800">
    <property type="component" value="Chromosome"/>
</dbReference>
<protein>
    <submittedName>
        <fullName evidence="2">Sulfotransferase</fullName>
    </submittedName>
</protein>
<dbReference type="AlphaFoldDB" id="A0A7S9QEG0"/>